<evidence type="ECO:0000256" key="5">
    <source>
        <dbReference type="ARBA" id="ARBA00022989"/>
    </source>
</evidence>
<dbReference type="GO" id="GO:0008324">
    <property type="term" value="F:monoatomic cation transmembrane transporter activity"/>
    <property type="evidence" value="ECO:0007669"/>
    <property type="project" value="InterPro"/>
</dbReference>
<evidence type="ECO:0000256" key="2">
    <source>
        <dbReference type="ARBA" id="ARBA00006228"/>
    </source>
</evidence>
<evidence type="ECO:0000256" key="7">
    <source>
        <dbReference type="SAM" id="Phobius"/>
    </source>
</evidence>
<gene>
    <name evidence="8" type="ORF">FPL11_07525</name>
</gene>
<keyword evidence="3" id="KW-1003">Cell membrane</keyword>
<dbReference type="PANTHER" id="PTHR34584">
    <property type="entry name" value="NA(+)/H(+) ANTIPORTER SUBUNIT E1"/>
    <property type="match status" value="1"/>
</dbReference>
<protein>
    <submittedName>
        <fullName evidence="8">Cation transporter</fullName>
    </submittedName>
</protein>
<proteinExistence type="inferred from homology"/>
<dbReference type="Pfam" id="PF01899">
    <property type="entry name" value="MNHE"/>
    <property type="match status" value="1"/>
</dbReference>
<evidence type="ECO:0000313" key="8">
    <source>
        <dbReference type="EMBL" id="TVO64497.1"/>
    </source>
</evidence>
<feature type="transmembrane region" description="Helical" evidence="7">
    <location>
        <begin position="7"/>
        <end position="40"/>
    </location>
</feature>
<evidence type="ECO:0000256" key="4">
    <source>
        <dbReference type="ARBA" id="ARBA00022692"/>
    </source>
</evidence>
<keyword evidence="6 7" id="KW-0472">Membrane</keyword>
<dbReference type="AlphaFoldDB" id="A0A557RH42"/>
<comment type="subcellular location">
    <subcellularLocation>
        <location evidence="1">Cell membrane</location>
        <topology evidence="1">Multi-pass membrane protein</topology>
    </subcellularLocation>
</comment>
<evidence type="ECO:0000256" key="3">
    <source>
        <dbReference type="ARBA" id="ARBA00022475"/>
    </source>
</evidence>
<sequence>MRYYLSLALMLAILWLGLSGVYKPLLFGLGAASVALVVWLTERMEVLGAEHDPATLSWRLLVYWVWLVGQVIVSNIAVARAVLDPRRIQPTLIEVPVRQHTNVGRVTYANSITLTPGTVTTWLASDSDRAQVHALLADAVEGLETDAMGRRVQWLEGKPR</sequence>
<evidence type="ECO:0000256" key="6">
    <source>
        <dbReference type="ARBA" id="ARBA00023136"/>
    </source>
</evidence>
<comment type="caution">
    <text evidence="8">The sequence shown here is derived from an EMBL/GenBank/DDBJ whole genome shotgun (WGS) entry which is preliminary data.</text>
</comment>
<reference evidence="8 9" key="1">
    <citation type="submission" date="2019-07" db="EMBL/GenBank/DDBJ databases">
        <title>Reclasification of Spiribacter aquaticus.</title>
        <authorList>
            <person name="Leon M.J."/>
            <person name="Sanchez-Porro C."/>
            <person name="Ventosa A."/>
        </authorList>
    </citation>
    <scope>NUCLEOTIDE SEQUENCE [LARGE SCALE GENOMIC DNA]</scope>
    <source>
        <strain evidence="8 9">SP30</strain>
    </source>
</reference>
<organism evidence="8 9">
    <name type="scientific">Spiribacter aquaticus</name>
    <dbReference type="NCBI Taxonomy" id="1935996"/>
    <lineage>
        <taxon>Bacteria</taxon>
        <taxon>Pseudomonadati</taxon>
        <taxon>Pseudomonadota</taxon>
        <taxon>Gammaproteobacteria</taxon>
        <taxon>Chromatiales</taxon>
        <taxon>Ectothiorhodospiraceae</taxon>
        <taxon>Spiribacter</taxon>
    </lineage>
</organism>
<dbReference type="GO" id="GO:0005886">
    <property type="term" value="C:plasma membrane"/>
    <property type="evidence" value="ECO:0007669"/>
    <property type="project" value="UniProtKB-SubCell"/>
</dbReference>
<dbReference type="Proteomes" id="UP000316688">
    <property type="component" value="Unassembled WGS sequence"/>
</dbReference>
<keyword evidence="9" id="KW-1185">Reference proteome</keyword>
<feature type="transmembrane region" description="Helical" evidence="7">
    <location>
        <begin position="60"/>
        <end position="83"/>
    </location>
</feature>
<dbReference type="InterPro" id="IPR002758">
    <property type="entry name" value="Cation_antiport_E"/>
</dbReference>
<evidence type="ECO:0000313" key="9">
    <source>
        <dbReference type="Proteomes" id="UP000316688"/>
    </source>
</evidence>
<comment type="similarity">
    <text evidence="2">Belongs to the CPA3 antiporters (TC 2.A.63) subunit E family.</text>
</comment>
<name>A0A557RH42_9GAMM</name>
<evidence type="ECO:0000256" key="1">
    <source>
        <dbReference type="ARBA" id="ARBA00004651"/>
    </source>
</evidence>
<accession>A0A557RH42</accession>
<dbReference type="EMBL" id="VMKP01000003">
    <property type="protein sequence ID" value="TVO64497.1"/>
    <property type="molecule type" value="Genomic_DNA"/>
</dbReference>
<dbReference type="PANTHER" id="PTHR34584:SF1">
    <property type="entry name" value="NA(+)_H(+) ANTIPORTER SUBUNIT E1"/>
    <property type="match status" value="1"/>
</dbReference>
<dbReference type="RefSeq" id="WP_144348070.1">
    <property type="nucleotide sequence ID" value="NZ_VMKP01000003.1"/>
</dbReference>
<keyword evidence="5 7" id="KW-1133">Transmembrane helix</keyword>
<keyword evidence="4 7" id="KW-0812">Transmembrane</keyword>